<dbReference type="GO" id="GO:0016787">
    <property type="term" value="F:hydrolase activity"/>
    <property type="evidence" value="ECO:0007669"/>
    <property type="project" value="UniProtKB-KW"/>
</dbReference>
<accession>A0ABS7R4R8</accession>
<evidence type="ECO:0000256" key="3">
    <source>
        <dbReference type="ARBA" id="ARBA00022801"/>
    </source>
</evidence>
<dbReference type="PROSITE" id="PS51462">
    <property type="entry name" value="NUDIX"/>
    <property type="match status" value="1"/>
</dbReference>
<feature type="domain" description="Nudix hydrolase" evidence="5">
    <location>
        <begin position="15"/>
        <end position="149"/>
    </location>
</feature>
<evidence type="ECO:0000259" key="5">
    <source>
        <dbReference type="PROSITE" id="PS51462"/>
    </source>
</evidence>
<keyword evidence="2" id="KW-0479">Metal-binding</keyword>
<dbReference type="InterPro" id="IPR015797">
    <property type="entry name" value="NUDIX_hydrolase-like_dom_sf"/>
</dbReference>
<keyword evidence="4" id="KW-0460">Magnesium</keyword>
<dbReference type="InterPro" id="IPR000086">
    <property type="entry name" value="NUDIX_hydrolase_dom"/>
</dbReference>
<dbReference type="Gene3D" id="3.90.79.10">
    <property type="entry name" value="Nucleoside Triphosphate Pyrophosphohydrolase"/>
    <property type="match status" value="1"/>
</dbReference>
<comment type="caution">
    <text evidence="6">The sequence shown here is derived from an EMBL/GenBank/DDBJ whole genome shotgun (WGS) entry which is preliminary data.</text>
</comment>
<dbReference type="CDD" id="cd04666">
    <property type="entry name" value="NUDIX_DIPP2_like_Nudt4"/>
    <property type="match status" value="1"/>
</dbReference>
<proteinExistence type="predicted"/>
<evidence type="ECO:0000256" key="2">
    <source>
        <dbReference type="ARBA" id="ARBA00022723"/>
    </source>
</evidence>
<dbReference type="PANTHER" id="PTHR12629:SF0">
    <property type="entry name" value="DIPHOSPHOINOSITOL-POLYPHOSPHATE DIPHOSPHATASE"/>
    <property type="match status" value="1"/>
</dbReference>
<dbReference type="EMBL" id="JAHSQO010000001">
    <property type="protein sequence ID" value="MBY8915639.1"/>
    <property type="molecule type" value="Genomic_DNA"/>
</dbReference>
<sequence length="157" mass="17712">MRLTETVRRLFGGNPRRVQAAALPWRKTPDGKRVEFLLVTSRGTGRWVLPKGWPEGAETLAMAAQREAREEAGVRGKPGEGEIGRFYYHKLDGTGVEWPCEVAVVPLEVTEERAKWPERKQRTRQWFSPAEAAAAVKEPDLGELLIRFAHNPREIAA</sequence>
<evidence type="ECO:0000256" key="4">
    <source>
        <dbReference type="ARBA" id="ARBA00022842"/>
    </source>
</evidence>
<dbReference type="SUPFAM" id="SSF55811">
    <property type="entry name" value="Nudix"/>
    <property type="match status" value="1"/>
</dbReference>
<gene>
    <name evidence="6" type="ORF">KVG22_03505</name>
</gene>
<name>A0ABS7R4R8_9HYPH</name>
<reference evidence="6 7" key="1">
    <citation type="submission" date="2021-06" db="EMBL/GenBank/DDBJ databases">
        <title>Nitratireductor porphyridii sp. nov., isolated from a small marine red alga, Porphyridium purpureum in South Korea.</title>
        <authorList>
            <person name="Kim K.H."/>
            <person name="Kristyanto S."/>
            <person name="Jeon C.O."/>
        </authorList>
    </citation>
    <scope>NUCLEOTIDE SEQUENCE [LARGE SCALE GENOMIC DNA]</scope>
    <source>
        <strain evidence="6 7">R6</strain>
    </source>
</reference>
<keyword evidence="7" id="KW-1185">Reference proteome</keyword>
<dbReference type="PROSITE" id="PS00893">
    <property type="entry name" value="NUDIX_BOX"/>
    <property type="match status" value="1"/>
</dbReference>
<organism evidence="6 7">
    <name type="scientific">Nitratireductor rhodophyticola</name>
    <dbReference type="NCBI Taxonomy" id="2854036"/>
    <lineage>
        <taxon>Bacteria</taxon>
        <taxon>Pseudomonadati</taxon>
        <taxon>Pseudomonadota</taxon>
        <taxon>Alphaproteobacteria</taxon>
        <taxon>Hyphomicrobiales</taxon>
        <taxon>Phyllobacteriaceae</taxon>
        <taxon>Nitratireductor</taxon>
    </lineage>
</organism>
<protein>
    <submittedName>
        <fullName evidence="6">NUDIX hydrolase</fullName>
    </submittedName>
</protein>
<dbReference type="Pfam" id="PF00293">
    <property type="entry name" value="NUDIX"/>
    <property type="match status" value="1"/>
</dbReference>
<keyword evidence="3 6" id="KW-0378">Hydrolase</keyword>
<evidence type="ECO:0000313" key="7">
    <source>
        <dbReference type="Proteomes" id="UP000777661"/>
    </source>
</evidence>
<evidence type="ECO:0000256" key="1">
    <source>
        <dbReference type="ARBA" id="ARBA00001946"/>
    </source>
</evidence>
<dbReference type="PANTHER" id="PTHR12629">
    <property type="entry name" value="DIPHOSPHOINOSITOL POLYPHOSPHATE PHOSPHOHYDROLASE"/>
    <property type="match status" value="1"/>
</dbReference>
<dbReference type="InterPro" id="IPR047198">
    <property type="entry name" value="DDP-like_NUDIX"/>
</dbReference>
<comment type="cofactor">
    <cofactor evidence="1">
        <name>Mg(2+)</name>
        <dbReference type="ChEBI" id="CHEBI:18420"/>
    </cofactor>
</comment>
<dbReference type="Proteomes" id="UP000777661">
    <property type="component" value="Unassembled WGS sequence"/>
</dbReference>
<evidence type="ECO:0000313" key="6">
    <source>
        <dbReference type="EMBL" id="MBY8915639.1"/>
    </source>
</evidence>
<dbReference type="InterPro" id="IPR020084">
    <property type="entry name" value="NUDIX_hydrolase_CS"/>
</dbReference>